<dbReference type="Pfam" id="PF16344">
    <property type="entry name" value="FecR_C"/>
    <property type="match status" value="1"/>
</dbReference>
<evidence type="ECO:0000313" key="5">
    <source>
        <dbReference type="EMBL" id="REA56765.1"/>
    </source>
</evidence>
<dbReference type="PIRSF" id="PIRSF018266">
    <property type="entry name" value="FecR"/>
    <property type="match status" value="1"/>
</dbReference>
<reference evidence="5 6" key="1">
    <citation type="submission" date="2018-07" db="EMBL/GenBank/DDBJ databases">
        <title>Dyadobacter roseus sp. nov., isolated from rose rhizosphere soil.</title>
        <authorList>
            <person name="Chen L."/>
        </authorList>
    </citation>
    <scope>NUCLEOTIDE SEQUENCE [LARGE SCALE GENOMIC DNA]</scope>
    <source>
        <strain evidence="5 6">RS19</strain>
    </source>
</reference>
<feature type="compositionally biased region" description="Basic and acidic residues" evidence="1">
    <location>
        <begin position="1"/>
        <end position="11"/>
    </location>
</feature>
<dbReference type="Pfam" id="PF04773">
    <property type="entry name" value="FecR"/>
    <property type="match status" value="1"/>
</dbReference>
<feature type="domain" description="Protein FecR C-terminal" evidence="4">
    <location>
        <begin position="307"/>
        <end position="374"/>
    </location>
</feature>
<dbReference type="FunFam" id="2.60.120.1440:FF:000001">
    <property type="entry name" value="Putative anti-sigma factor"/>
    <property type="match status" value="1"/>
</dbReference>
<dbReference type="OrthoDB" id="1452822at2"/>
<feature type="transmembrane region" description="Helical" evidence="2">
    <location>
        <begin position="73"/>
        <end position="94"/>
    </location>
</feature>
<keyword evidence="2" id="KW-0812">Transmembrane</keyword>
<evidence type="ECO:0000313" key="6">
    <source>
        <dbReference type="Proteomes" id="UP000256373"/>
    </source>
</evidence>
<gene>
    <name evidence="5" type="ORF">DSL64_25720</name>
</gene>
<dbReference type="Gene3D" id="2.60.120.1440">
    <property type="match status" value="1"/>
</dbReference>
<evidence type="ECO:0000256" key="1">
    <source>
        <dbReference type="SAM" id="MobiDB-lite"/>
    </source>
</evidence>
<keyword evidence="6" id="KW-1185">Reference proteome</keyword>
<dbReference type="EMBL" id="QNUL01000034">
    <property type="protein sequence ID" value="REA56765.1"/>
    <property type="molecule type" value="Genomic_DNA"/>
</dbReference>
<evidence type="ECO:0008006" key="7">
    <source>
        <dbReference type="Google" id="ProtNLM"/>
    </source>
</evidence>
<dbReference type="InterPro" id="IPR006860">
    <property type="entry name" value="FecR"/>
</dbReference>
<protein>
    <recommendedName>
        <fullName evidence="7">FecR family protein</fullName>
    </recommendedName>
</protein>
<evidence type="ECO:0000259" key="4">
    <source>
        <dbReference type="Pfam" id="PF16344"/>
    </source>
</evidence>
<dbReference type="AlphaFoldDB" id="A0A3D8Y3S8"/>
<dbReference type="Gene3D" id="3.55.50.30">
    <property type="match status" value="1"/>
</dbReference>
<keyword evidence="2" id="KW-0472">Membrane</keyword>
<dbReference type="Proteomes" id="UP000256373">
    <property type="component" value="Unassembled WGS sequence"/>
</dbReference>
<sequence length="383" mass="43483">MKDEDHDRLPNDGDNPDQSGPDSKTLHNARLFFKSLPQEKLTVAEKDQLWNRIVGYVHIEDDSSERRSVRTIFWYRIAAVLAIFLSVGIGYRVLKYTAGNPMKQAAEIASVESSETKLMLADSRTINLKGENSDVVYQHEVIRIDSSTVEKNVSPAQKYGLNTLVVPYGKRSTITLTDGTKIWLNSGSRLVYPSEFEKGKREVYLDGQAYFSVAHDITRPFYVQTSSMDIKVLGTEFDISAYGDDKKISAVLTKGSIELLTAKDSFWGGEKSRMVPGTRAVYDGVSKRAQIAKVNVDQYISWKDGYLIANREPLYEVFKKLSRYYNYDMVLNDKELGMETFSGTLDLQDDIDQMVIVLTDATSLQYHKSERRFIFEKKDTASE</sequence>
<proteinExistence type="predicted"/>
<feature type="domain" description="FecR protein" evidence="3">
    <location>
        <begin position="164"/>
        <end position="258"/>
    </location>
</feature>
<comment type="caution">
    <text evidence="5">The sequence shown here is derived from an EMBL/GenBank/DDBJ whole genome shotgun (WGS) entry which is preliminary data.</text>
</comment>
<dbReference type="PANTHER" id="PTHR30273">
    <property type="entry name" value="PERIPLASMIC SIGNAL SENSOR AND SIGMA FACTOR ACTIVATOR FECR-RELATED"/>
    <property type="match status" value="1"/>
</dbReference>
<dbReference type="GO" id="GO:0016989">
    <property type="term" value="F:sigma factor antagonist activity"/>
    <property type="evidence" value="ECO:0007669"/>
    <property type="project" value="TreeGrafter"/>
</dbReference>
<organism evidence="5 6">
    <name type="scientific">Dyadobacter luteus</name>
    <dbReference type="NCBI Taxonomy" id="2259619"/>
    <lineage>
        <taxon>Bacteria</taxon>
        <taxon>Pseudomonadati</taxon>
        <taxon>Bacteroidota</taxon>
        <taxon>Cytophagia</taxon>
        <taxon>Cytophagales</taxon>
        <taxon>Spirosomataceae</taxon>
        <taxon>Dyadobacter</taxon>
    </lineage>
</organism>
<dbReference type="InterPro" id="IPR012373">
    <property type="entry name" value="Ferrdict_sens_TM"/>
</dbReference>
<dbReference type="RefSeq" id="WP_115833834.1">
    <property type="nucleotide sequence ID" value="NZ_QNUL01000034.1"/>
</dbReference>
<feature type="region of interest" description="Disordered" evidence="1">
    <location>
        <begin position="1"/>
        <end position="24"/>
    </location>
</feature>
<evidence type="ECO:0000256" key="2">
    <source>
        <dbReference type="SAM" id="Phobius"/>
    </source>
</evidence>
<accession>A0A3D8Y3S8</accession>
<keyword evidence="2" id="KW-1133">Transmembrane helix</keyword>
<dbReference type="InterPro" id="IPR032508">
    <property type="entry name" value="FecR_C"/>
</dbReference>
<dbReference type="PANTHER" id="PTHR30273:SF2">
    <property type="entry name" value="PROTEIN FECR"/>
    <property type="match status" value="1"/>
</dbReference>
<name>A0A3D8Y3S8_9BACT</name>
<evidence type="ECO:0000259" key="3">
    <source>
        <dbReference type="Pfam" id="PF04773"/>
    </source>
</evidence>